<proteinExistence type="predicted"/>
<dbReference type="EMBL" id="QUSW01000006">
    <property type="protein sequence ID" value="RQP22891.1"/>
    <property type="molecule type" value="Genomic_DNA"/>
</dbReference>
<gene>
    <name evidence="2" type="ORF">DZC73_21675</name>
</gene>
<dbReference type="RefSeq" id="WP_124542471.1">
    <property type="nucleotide sequence ID" value="NZ_QUSW01000006.1"/>
</dbReference>
<reference evidence="2 3" key="1">
    <citation type="submission" date="2018-08" db="EMBL/GenBank/DDBJ databases">
        <authorList>
            <person name="Khan S.A."/>
            <person name="Jeon C.O."/>
            <person name="Chun B.H."/>
            <person name="Jeong S.E."/>
        </authorList>
    </citation>
    <scope>NUCLEOTIDE SEQUENCE [LARGE SCALE GENOMIC DNA]</scope>
    <source>
        <strain evidence="2 3">S-16</strain>
    </source>
</reference>
<keyword evidence="1" id="KW-1133">Transmembrane helix</keyword>
<feature type="transmembrane region" description="Helical" evidence="1">
    <location>
        <begin position="36"/>
        <end position="54"/>
    </location>
</feature>
<organism evidence="2 3">
    <name type="scientific">Piscinibacter terrae</name>
    <dbReference type="NCBI Taxonomy" id="2496871"/>
    <lineage>
        <taxon>Bacteria</taxon>
        <taxon>Pseudomonadati</taxon>
        <taxon>Pseudomonadota</taxon>
        <taxon>Betaproteobacteria</taxon>
        <taxon>Burkholderiales</taxon>
        <taxon>Sphaerotilaceae</taxon>
        <taxon>Piscinibacter</taxon>
    </lineage>
</organism>
<dbReference type="Proteomes" id="UP000267464">
    <property type="component" value="Unassembled WGS sequence"/>
</dbReference>
<accession>A0A3N7HQ51</accession>
<name>A0A3N7HQ51_9BURK</name>
<keyword evidence="3" id="KW-1185">Reference proteome</keyword>
<feature type="transmembrane region" description="Helical" evidence="1">
    <location>
        <begin position="12"/>
        <end position="30"/>
    </location>
</feature>
<dbReference type="AlphaFoldDB" id="A0A3N7HQ51"/>
<reference evidence="2 3" key="2">
    <citation type="submission" date="2018-12" db="EMBL/GenBank/DDBJ databases">
        <title>Rhizobacter gummiphilus sp. nov., a rubber-degrading bacterium isolated from the soil of a botanical garden in Japan.</title>
        <authorList>
            <person name="Shunsuke S.S."/>
        </authorList>
    </citation>
    <scope>NUCLEOTIDE SEQUENCE [LARGE SCALE GENOMIC DNA]</scope>
    <source>
        <strain evidence="2 3">S-16</strain>
    </source>
</reference>
<keyword evidence="1" id="KW-0812">Transmembrane</keyword>
<protein>
    <submittedName>
        <fullName evidence="2">Uncharacterized protein</fullName>
    </submittedName>
</protein>
<evidence type="ECO:0000313" key="2">
    <source>
        <dbReference type="EMBL" id="RQP22891.1"/>
    </source>
</evidence>
<evidence type="ECO:0000256" key="1">
    <source>
        <dbReference type="SAM" id="Phobius"/>
    </source>
</evidence>
<comment type="caution">
    <text evidence="2">The sequence shown here is derived from an EMBL/GenBank/DDBJ whole genome shotgun (WGS) entry which is preliminary data.</text>
</comment>
<sequence length="71" mass="7734">MSVLRALTRQPAMRLFLLGHALVLVGAGFMEVTNSMLPMAVAASASLMLMAPLVKQLSSKYARVRSDDSRR</sequence>
<keyword evidence="1" id="KW-0472">Membrane</keyword>
<evidence type="ECO:0000313" key="3">
    <source>
        <dbReference type="Proteomes" id="UP000267464"/>
    </source>
</evidence>